<evidence type="ECO:0000256" key="7">
    <source>
        <dbReference type="RuleBase" id="RU003812"/>
    </source>
</evidence>
<protein>
    <recommendedName>
        <fullName evidence="7">NH(3)-dependent NAD(+) synthetase</fullName>
        <ecNumber evidence="7">6.3.1.5</ecNumber>
    </recommendedName>
</protein>
<reference evidence="9 10" key="1">
    <citation type="journal article" date="2016" name="Nat. Commun.">
        <title>Thousands of microbial genomes shed light on interconnected biogeochemical processes in an aquifer system.</title>
        <authorList>
            <person name="Anantharaman K."/>
            <person name="Brown C.T."/>
            <person name="Hug L.A."/>
            <person name="Sharon I."/>
            <person name="Castelle C.J."/>
            <person name="Probst A.J."/>
            <person name="Thomas B.C."/>
            <person name="Singh A."/>
            <person name="Wilkins M.J."/>
            <person name="Karaoz U."/>
            <person name="Brodie E.L."/>
            <person name="Williams K.H."/>
            <person name="Hubbard S.S."/>
            <person name="Banfield J.F."/>
        </authorList>
    </citation>
    <scope>NUCLEOTIDE SEQUENCE [LARGE SCALE GENOMIC DNA]</scope>
</reference>
<comment type="caution">
    <text evidence="9">The sequence shown here is derived from an EMBL/GenBank/DDBJ whole genome shotgun (WGS) entry which is preliminary data.</text>
</comment>
<dbReference type="GO" id="GO:0004359">
    <property type="term" value="F:glutaminase activity"/>
    <property type="evidence" value="ECO:0007669"/>
    <property type="project" value="InterPro"/>
</dbReference>
<keyword evidence="4 6" id="KW-0067">ATP-binding</keyword>
<name>A0A1F6P0I1_9BACT</name>
<dbReference type="InterPro" id="IPR022310">
    <property type="entry name" value="NAD/GMP_synthase"/>
</dbReference>
<dbReference type="EC" id="6.3.1.5" evidence="7"/>
<evidence type="ECO:0000256" key="2">
    <source>
        <dbReference type="ARBA" id="ARBA00022598"/>
    </source>
</evidence>
<comment type="similarity">
    <text evidence="6">Belongs to the NAD synthetase family.</text>
</comment>
<accession>A0A1F6P0I1</accession>
<dbReference type="PANTHER" id="PTHR23090:SF9">
    <property type="entry name" value="GLUTAMINE-DEPENDENT NAD(+) SYNTHETASE"/>
    <property type="match status" value="1"/>
</dbReference>
<dbReference type="PANTHER" id="PTHR23090">
    <property type="entry name" value="NH 3 /GLUTAMINE-DEPENDENT NAD + SYNTHETASE"/>
    <property type="match status" value="1"/>
</dbReference>
<dbReference type="GO" id="GO:0009435">
    <property type="term" value="P:NAD+ biosynthetic process"/>
    <property type="evidence" value="ECO:0007669"/>
    <property type="project" value="UniProtKB-UniPathway"/>
</dbReference>
<dbReference type="AlphaFoldDB" id="A0A1F6P0I1"/>
<gene>
    <name evidence="9" type="ORF">A2469_03410</name>
</gene>
<dbReference type="Gene3D" id="3.40.50.620">
    <property type="entry name" value="HUPs"/>
    <property type="match status" value="1"/>
</dbReference>
<dbReference type="GO" id="GO:0005737">
    <property type="term" value="C:cytoplasm"/>
    <property type="evidence" value="ECO:0007669"/>
    <property type="project" value="InterPro"/>
</dbReference>
<comment type="catalytic activity">
    <reaction evidence="7">
        <text>deamido-NAD(+) + NH4(+) + ATP = AMP + diphosphate + NAD(+) + H(+)</text>
        <dbReference type="Rhea" id="RHEA:21188"/>
        <dbReference type="ChEBI" id="CHEBI:15378"/>
        <dbReference type="ChEBI" id="CHEBI:28938"/>
        <dbReference type="ChEBI" id="CHEBI:30616"/>
        <dbReference type="ChEBI" id="CHEBI:33019"/>
        <dbReference type="ChEBI" id="CHEBI:57540"/>
        <dbReference type="ChEBI" id="CHEBI:58437"/>
        <dbReference type="ChEBI" id="CHEBI:456215"/>
        <dbReference type="EC" id="6.3.1.5"/>
    </reaction>
</comment>
<organism evidence="9 10">
    <name type="scientific">Candidatus Magasanikbacteria bacterium RIFOXYC2_FULL_40_16</name>
    <dbReference type="NCBI Taxonomy" id="1798703"/>
    <lineage>
        <taxon>Bacteria</taxon>
        <taxon>Candidatus Magasanikiibacteriota</taxon>
    </lineage>
</organism>
<feature type="domain" description="NAD/GMP synthase" evidence="8">
    <location>
        <begin position="23"/>
        <end position="249"/>
    </location>
</feature>
<dbReference type="GO" id="GO:0008795">
    <property type="term" value="F:NAD+ synthase activity"/>
    <property type="evidence" value="ECO:0007669"/>
    <property type="project" value="UniProtKB-EC"/>
</dbReference>
<evidence type="ECO:0000313" key="9">
    <source>
        <dbReference type="EMBL" id="OGH89687.1"/>
    </source>
</evidence>
<dbReference type="InterPro" id="IPR003694">
    <property type="entry name" value="NAD_synthase"/>
</dbReference>
<evidence type="ECO:0000259" key="8">
    <source>
        <dbReference type="Pfam" id="PF02540"/>
    </source>
</evidence>
<sequence length="307" mass="33945">MFGKKKEKRIKLPTMNCYLVADQIGRFITDTVLSAHKTGGVIGLSGGVDSTVVAALAQMAFNIHNRLELGPKLELVGYILPSKTNQPEDALDGLKVARRLGIRHEIYNIEPHISPYDNILSRADKKSYLFHKGNAISRARGNILSTFAALENKIVLGTGNKDEDFGIGYYTLFGDGAVHCSPIGDLSKRLVRQMAVFLNFSESANRIPTAGLEPGQTDFKDVGYSYDVVELLTEAYTQGLTNEEVTKHSLIVDLIEKEMLGYVKTFGVPKFLMVKDIIGDFLRRNKSAQAKAKILHPPIAKVTLEYK</sequence>
<comment type="pathway">
    <text evidence="1">Cofactor biosynthesis; NAD(+) biosynthesis.</text>
</comment>
<dbReference type="GO" id="GO:0005524">
    <property type="term" value="F:ATP binding"/>
    <property type="evidence" value="ECO:0007669"/>
    <property type="project" value="UniProtKB-KW"/>
</dbReference>
<evidence type="ECO:0000313" key="10">
    <source>
        <dbReference type="Proteomes" id="UP000178895"/>
    </source>
</evidence>
<dbReference type="CDD" id="cd00553">
    <property type="entry name" value="NAD_synthase"/>
    <property type="match status" value="1"/>
</dbReference>
<keyword evidence="3 6" id="KW-0547">Nucleotide-binding</keyword>
<evidence type="ECO:0000256" key="5">
    <source>
        <dbReference type="ARBA" id="ARBA00023027"/>
    </source>
</evidence>
<dbReference type="EMBL" id="MFQY01000035">
    <property type="protein sequence ID" value="OGH89687.1"/>
    <property type="molecule type" value="Genomic_DNA"/>
</dbReference>
<evidence type="ECO:0000256" key="6">
    <source>
        <dbReference type="RuleBase" id="RU003811"/>
    </source>
</evidence>
<dbReference type="NCBIfam" id="TIGR00552">
    <property type="entry name" value="nadE"/>
    <property type="match status" value="1"/>
</dbReference>
<dbReference type="InterPro" id="IPR014729">
    <property type="entry name" value="Rossmann-like_a/b/a_fold"/>
</dbReference>
<proteinExistence type="inferred from homology"/>
<dbReference type="UniPathway" id="UPA00253"/>
<dbReference type="SUPFAM" id="SSF52402">
    <property type="entry name" value="Adenine nucleotide alpha hydrolases-like"/>
    <property type="match status" value="1"/>
</dbReference>
<dbReference type="GO" id="GO:0003952">
    <property type="term" value="F:NAD+ synthase (glutamine-hydrolyzing) activity"/>
    <property type="evidence" value="ECO:0007669"/>
    <property type="project" value="InterPro"/>
</dbReference>
<keyword evidence="5 6" id="KW-0520">NAD</keyword>
<dbReference type="Pfam" id="PF02540">
    <property type="entry name" value="NAD_synthase"/>
    <property type="match status" value="1"/>
</dbReference>
<dbReference type="Proteomes" id="UP000178895">
    <property type="component" value="Unassembled WGS sequence"/>
</dbReference>
<keyword evidence="2 6" id="KW-0436">Ligase</keyword>
<evidence type="ECO:0000256" key="4">
    <source>
        <dbReference type="ARBA" id="ARBA00022840"/>
    </source>
</evidence>
<evidence type="ECO:0000256" key="1">
    <source>
        <dbReference type="ARBA" id="ARBA00004790"/>
    </source>
</evidence>
<evidence type="ECO:0000256" key="3">
    <source>
        <dbReference type="ARBA" id="ARBA00022741"/>
    </source>
</evidence>